<proteinExistence type="predicted"/>
<dbReference type="SUPFAM" id="SSF54506">
    <property type="entry name" value="Diaminopimelate epimerase-like"/>
    <property type="match status" value="1"/>
</dbReference>
<evidence type="ECO:0000313" key="1">
    <source>
        <dbReference type="EMBL" id="MFC7245092.1"/>
    </source>
</evidence>
<sequence length="224" mass="23933">MADLHVLRVFCGPGGRGGNRLGVVSRGATVVGERQRLALAAKLGFSETVFVDDPDRGVVDIYTPSVRLPFAGHPLVGTSWLLRHLGTGVDVLRPPAGDVSTWHDRDFTWIAGRADWAAGRELRQHASAAEIDGLPAPPPGSGFLYAWAWQDEASGVVRARAFPRRGDSVIEDEATGAAALLLAHTLGKALDIRQGVASQILARPRPDGWIEVGGRVALDEVRTL</sequence>
<keyword evidence="2" id="KW-1185">Reference proteome</keyword>
<accession>A0ABW2H295</accession>
<dbReference type="InterPro" id="IPR003719">
    <property type="entry name" value="Phenazine_PhzF-like"/>
</dbReference>
<comment type="caution">
    <text evidence="1">The sequence shown here is derived from an EMBL/GenBank/DDBJ whole genome shotgun (WGS) entry which is preliminary data.</text>
</comment>
<dbReference type="Gene3D" id="3.10.310.10">
    <property type="entry name" value="Diaminopimelate Epimerase, Chain A, domain 1"/>
    <property type="match status" value="2"/>
</dbReference>
<dbReference type="Proteomes" id="UP001596392">
    <property type="component" value="Unassembled WGS sequence"/>
</dbReference>
<reference evidence="2" key="1">
    <citation type="journal article" date="2019" name="Int. J. Syst. Evol. Microbiol.">
        <title>The Global Catalogue of Microorganisms (GCM) 10K type strain sequencing project: providing services to taxonomists for standard genome sequencing and annotation.</title>
        <authorList>
            <consortium name="The Broad Institute Genomics Platform"/>
            <consortium name="The Broad Institute Genome Sequencing Center for Infectious Disease"/>
            <person name="Wu L."/>
            <person name="Ma J."/>
        </authorList>
    </citation>
    <scope>NUCLEOTIDE SEQUENCE [LARGE SCALE GENOMIC DNA]</scope>
    <source>
        <strain evidence="2">CGMCC 1.9106</strain>
    </source>
</reference>
<dbReference type="Pfam" id="PF02567">
    <property type="entry name" value="PhzC-PhzF"/>
    <property type="match status" value="1"/>
</dbReference>
<gene>
    <name evidence="1" type="ORF">ACFQO7_21665</name>
</gene>
<name>A0ABW2H295_9ACTN</name>
<protein>
    <submittedName>
        <fullName evidence="1">PhzF family phenazine biosynthesis protein</fullName>
    </submittedName>
</protein>
<organism evidence="1 2">
    <name type="scientific">Catellatospora aurea</name>
    <dbReference type="NCBI Taxonomy" id="1337874"/>
    <lineage>
        <taxon>Bacteria</taxon>
        <taxon>Bacillati</taxon>
        <taxon>Actinomycetota</taxon>
        <taxon>Actinomycetes</taxon>
        <taxon>Micromonosporales</taxon>
        <taxon>Micromonosporaceae</taxon>
        <taxon>Catellatospora</taxon>
    </lineage>
</organism>
<evidence type="ECO:0000313" key="2">
    <source>
        <dbReference type="Proteomes" id="UP001596392"/>
    </source>
</evidence>
<dbReference type="EMBL" id="JBHTAC010000022">
    <property type="protein sequence ID" value="MFC7245092.1"/>
    <property type="molecule type" value="Genomic_DNA"/>
</dbReference>
<dbReference type="RefSeq" id="WP_376808052.1">
    <property type="nucleotide sequence ID" value="NZ_JBHTAC010000022.1"/>
</dbReference>
<dbReference type="PIRSF" id="PIRSF016184">
    <property type="entry name" value="PhzC_PhzF"/>
    <property type="match status" value="1"/>
</dbReference>